<evidence type="ECO:0000256" key="8">
    <source>
        <dbReference type="ARBA" id="ARBA00023163"/>
    </source>
</evidence>
<dbReference type="Pfam" id="PF09453">
    <property type="entry name" value="HIRA_B"/>
    <property type="match status" value="1"/>
</dbReference>
<keyword evidence="16" id="KW-1185">Reference proteome</keyword>
<dbReference type="GO" id="GO:0005634">
    <property type="term" value="C:nucleus"/>
    <property type="evidence" value="ECO:0007669"/>
    <property type="project" value="UniProtKB-SubCell"/>
</dbReference>
<feature type="domain" description="CAF1B/HIR1 beta-propeller" evidence="14">
    <location>
        <begin position="23"/>
        <end position="390"/>
    </location>
</feature>
<evidence type="ECO:0000256" key="7">
    <source>
        <dbReference type="ARBA" id="ARBA00023015"/>
    </source>
</evidence>
<comment type="caution">
    <text evidence="15">The sequence shown here is derived from an EMBL/GenBank/DDBJ whole genome shotgun (WGS) entry which is preliminary data.</text>
</comment>
<dbReference type="InterPro" id="IPR019015">
    <property type="entry name" value="HIRA_B_motif"/>
</dbReference>
<feature type="compositionally biased region" description="Polar residues" evidence="12">
    <location>
        <begin position="448"/>
        <end position="465"/>
    </location>
</feature>
<dbReference type="FunFam" id="2.130.10.10:FF:000290">
    <property type="entry name" value="Protein HIR"/>
    <property type="match status" value="1"/>
</dbReference>
<evidence type="ECO:0000256" key="11">
    <source>
        <dbReference type="RuleBase" id="RU364014"/>
    </source>
</evidence>
<dbReference type="AlphaFoldDB" id="J8Q7K1"/>
<keyword evidence="4 10" id="KW-0853">WD repeat</keyword>
<dbReference type="InterPro" id="IPR011494">
    <property type="entry name" value="HIRA-like_C"/>
</dbReference>
<dbReference type="GO" id="GO:0034728">
    <property type="term" value="P:nucleosome organization"/>
    <property type="evidence" value="ECO:0007669"/>
    <property type="project" value="UniProtKB-ARBA"/>
</dbReference>
<organism evidence="15 16">
    <name type="scientific">Saccharomyces arboricola (strain H-6 / AS 2.3317 / CBS 10644)</name>
    <name type="common">Yeast</name>
    <dbReference type="NCBI Taxonomy" id="1160507"/>
    <lineage>
        <taxon>Eukaryota</taxon>
        <taxon>Fungi</taxon>
        <taxon>Dikarya</taxon>
        <taxon>Ascomycota</taxon>
        <taxon>Saccharomycotina</taxon>
        <taxon>Saccharomycetes</taxon>
        <taxon>Saccharomycetales</taxon>
        <taxon>Saccharomycetaceae</taxon>
        <taxon>Saccharomyces</taxon>
    </lineage>
</organism>
<evidence type="ECO:0000256" key="3">
    <source>
        <dbReference type="ARBA" id="ARBA00022491"/>
    </source>
</evidence>
<reference evidence="15 16" key="1">
    <citation type="journal article" date="2013" name="BMC Genomics">
        <title>High quality de novo sequencing and assembly of the Saccharomyces arboricolus genome.</title>
        <authorList>
            <person name="Liti G."/>
            <person name="Nguyen Ba A.N."/>
            <person name="Blythe M."/>
            <person name="Mueller C.A."/>
            <person name="Bergstroem A."/>
            <person name="Cubillos F.A."/>
            <person name="Dafhnis-Calas F."/>
            <person name="Khoshraftar S."/>
            <person name="Malla S."/>
            <person name="Mehta N."/>
            <person name="Siow C.C."/>
            <person name="Warringer J."/>
            <person name="Moses A.M."/>
            <person name="Louis E.J."/>
            <person name="Nieduszynski C.A."/>
        </authorList>
    </citation>
    <scope>NUCLEOTIDE SEQUENCE [LARGE SCALE GENOMIC DNA]</scope>
    <source>
        <strain evidence="16">H-6 / AS 2.3317 / CBS 10644</strain>
    </source>
</reference>
<accession>J8Q7K1</accession>
<dbReference type="Proteomes" id="UP000006968">
    <property type="component" value="Chromosome II"/>
</dbReference>
<evidence type="ECO:0000256" key="10">
    <source>
        <dbReference type="PROSITE-ProRule" id="PRU00221"/>
    </source>
</evidence>
<dbReference type="Pfam" id="PF24105">
    <property type="entry name" value="Beta-prop_CAF1B_HIR1"/>
    <property type="match status" value="1"/>
</dbReference>
<keyword evidence="8 11" id="KW-0804">Transcription</keyword>
<evidence type="ECO:0000256" key="2">
    <source>
        <dbReference type="ARBA" id="ARBA00007306"/>
    </source>
</evidence>
<evidence type="ECO:0000256" key="4">
    <source>
        <dbReference type="ARBA" id="ARBA00022574"/>
    </source>
</evidence>
<dbReference type="InterPro" id="IPR001680">
    <property type="entry name" value="WD40_rpt"/>
</dbReference>
<dbReference type="InterPro" id="IPR015943">
    <property type="entry name" value="WD40/YVTN_repeat-like_dom_sf"/>
</dbReference>
<feature type="region of interest" description="Disordered" evidence="12">
    <location>
        <begin position="443"/>
        <end position="468"/>
    </location>
</feature>
<dbReference type="Gene3D" id="2.130.10.10">
    <property type="entry name" value="YVTN repeat-like/Quinoprotein amine dehydrogenase"/>
    <property type="match status" value="2"/>
</dbReference>
<dbReference type="InterPro" id="IPR031120">
    <property type="entry name" value="HIR1-like"/>
</dbReference>
<dbReference type="SUPFAM" id="SSF50978">
    <property type="entry name" value="WD40 repeat-like"/>
    <property type="match status" value="1"/>
</dbReference>
<feature type="repeat" description="WD" evidence="10">
    <location>
        <begin position="75"/>
        <end position="116"/>
    </location>
</feature>
<dbReference type="FunFam" id="2.130.10.10:FF:001073">
    <property type="entry name" value="Protein HIR"/>
    <property type="match status" value="1"/>
</dbReference>
<feature type="region of interest" description="Disordered" evidence="12">
    <location>
        <begin position="578"/>
        <end position="602"/>
    </location>
</feature>
<keyword evidence="9 11" id="KW-0539">Nucleus</keyword>
<dbReference type="SMART" id="SM00320">
    <property type="entry name" value="WD40"/>
    <property type="match status" value="6"/>
</dbReference>
<name>J8Q7K1_SACAR</name>
<evidence type="ECO:0000259" key="13">
    <source>
        <dbReference type="Pfam" id="PF07569"/>
    </source>
</evidence>
<dbReference type="CDD" id="cd00200">
    <property type="entry name" value="WD40"/>
    <property type="match status" value="1"/>
</dbReference>
<dbReference type="GO" id="GO:0031491">
    <property type="term" value="F:nucleosome binding"/>
    <property type="evidence" value="ECO:0007669"/>
    <property type="project" value="TreeGrafter"/>
</dbReference>
<dbReference type="OrthoDB" id="1741719at2759"/>
<proteinExistence type="inferred from homology"/>
<sequence>MKVVKFPWLAHREESRKYEIYTVDVSPDGKRLATGGLDGKIRIWSVDTILQCMDLEATKPETPLPQDLQMPLCSMSRHTGSITCVKFSPDGKYLASGSDDRILLIWALDEEQGLQPAFGSEHEKEHWTVRKRLVAHDNDIQDICWAPDSSILVSVGLDRSVIVWNGSTFEKLKRFDVHQSLVKGVVFDPANKYFATTSDDRTMKIFRYHKTGDVSFTIEHIITEPFKESPLTTYFRRPSWSPDGQHIAVPNATNGPVSSVSIVNRGTWDTSVSLIGHDAPTEVARFNPRLFERGDGGIERKRANANDGLTEQNDDNIHQFDKNIDSVVATAGQDKSLAVWSTSRPRPIFVAFDIASKSITDMSWNPDGTLLFVASLDSSITLFRFSNNELGKPIPLEKNMEQLYRYGVDKDSLDFPESVNQLLLEDQTKSFKKVKLTTPKLGKKAPKTATSLIPNQKDNRNNPTSKSEHINILIPKRKKDAKLNKAVTLKSGKKRVAPTLISTSAPSPLSNTNKKPALDDKKIENNLKAATKTIYSKKSLFDVPEGIENKISVSSFPLPRLGIHSLIMGTKERITGKIADSELDNDGSDDVTNKSTDGTNDSIDEIKILSDDENETHRMTLNAKLTQEKIWSEEPTARYLSQSDVIPDTDVVIFEEGDLDNIAVLEIRNGVERSIQFDTEALLDNPTRVLGYQGGKRTIEVFIPEVIICAIGSKDCKCWCLASVNGSIYILSYNGQQKLPKISLGHKVIKMIISSKYLVVLTERGLFFAWDLLDLKSVLRNVPILPVLNGQPTQGNKVRINKVIKCFRLDDSNCDLLLEIGEPKSIYKWTKDLGCWSLCK</sequence>
<dbReference type="GO" id="GO:0006351">
    <property type="term" value="P:DNA-templated transcription"/>
    <property type="evidence" value="ECO:0007669"/>
    <property type="project" value="InterPro"/>
</dbReference>
<comment type="subcellular location">
    <subcellularLocation>
        <location evidence="1 11">Nucleus</location>
    </subcellularLocation>
</comment>
<dbReference type="PROSITE" id="PS50294">
    <property type="entry name" value="WD_REPEATS_REGION"/>
    <property type="match status" value="3"/>
</dbReference>
<evidence type="ECO:0000256" key="1">
    <source>
        <dbReference type="ARBA" id="ARBA00004123"/>
    </source>
</evidence>
<comment type="function">
    <text evidence="11">Required for replication-independent chromatin assembly and for the periodic repression of histone gene transcription during the cell cycle.</text>
</comment>
<keyword evidence="6 11" id="KW-0156">Chromatin regulator</keyword>
<feature type="repeat" description="WD" evidence="10">
    <location>
        <begin position="13"/>
        <end position="48"/>
    </location>
</feature>
<evidence type="ECO:0000256" key="6">
    <source>
        <dbReference type="ARBA" id="ARBA00022853"/>
    </source>
</evidence>
<dbReference type="InterPro" id="IPR036322">
    <property type="entry name" value="WD40_repeat_dom_sf"/>
</dbReference>
<evidence type="ECO:0000313" key="15">
    <source>
        <dbReference type="EMBL" id="EJS44576.1"/>
    </source>
</evidence>
<keyword evidence="3 11" id="KW-0678">Repressor</keyword>
<evidence type="ECO:0000256" key="5">
    <source>
        <dbReference type="ARBA" id="ARBA00022737"/>
    </source>
</evidence>
<dbReference type="GO" id="GO:0000785">
    <property type="term" value="C:chromatin"/>
    <property type="evidence" value="ECO:0007669"/>
    <property type="project" value="TreeGrafter"/>
</dbReference>
<dbReference type="EMBL" id="ALIE01000015">
    <property type="protein sequence ID" value="EJS44576.1"/>
    <property type="molecule type" value="Genomic_DNA"/>
</dbReference>
<evidence type="ECO:0000256" key="9">
    <source>
        <dbReference type="ARBA" id="ARBA00023242"/>
    </source>
</evidence>
<gene>
    <name evidence="15" type="ORF">SU7_0117</name>
</gene>
<feature type="domain" description="Protein HIRA-like C-terminal" evidence="13">
    <location>
        <begin position="735"/>
        <end position="804"/>
    </location>
</feature>
<keyword evidence="5 11" id="KW-0677">Repeat</keyword>
<dbReference type="Pfam" id="PF07569">
    <property type="entry name" value="Hira"/>
    <property type="match status" value="1"/>
</dbReference>
<dbReference type="HOGENOM" id="CLU_004372_3_0_1"/>
<evidence type="ECO:0000259" key="14">
    <source>
        <dbReference type="Pfam" id="PF24105"/>
    </source>
</evidence>
<dbReference type="PANTHER" id="PTHR13831:SF0">
    <property type="entry name" value="PROTEIN HIRA"/>
    <property type="match status" value="1"/>
</dbReference>
<feature type="repeat" description="WD" evidence="10">
    <location>
        <begin position="133"/>
        <end position="174"/>
    </location>
</feature>
<dbReference type="PANTHER" id="PTHR13831">
    <property type="entry name" value="MEMBER OF THE HIR1 FAMILY OF WD-REPEAT PROTEINS"/>
    <property type="match status" value="1"/>
</dbReference>
<keyword evidence="7 11" id="KW-0805">Transcription regulation</keyword>
<dbReference type="GO" id="GO:0000417">
    <property type="term" value="C:HIR complex"/>
    <property type="evidence" value="ECO:0007669"/>
    <property type="project" value="TreeGrafter"/>
</dbReference>
<comment type="similarity">
    <text evidence="2 11">Belongs to the WD repeat HIR1 family.</text>
</comment>
<dbReference type="PROSITE" id="PS50082">
    <property type="entry name" value="WD_REPEATS_2"/>
    <property type="match status" value="4"/>
</dbReference>
<dbReference type="GO" id="GO:0006355">
    <property type="term" value="P:regulation of DNA-templated transcription"/>
    <property type="evidence" value="ECO:0007669"/>
    <property type="project" value="InterPro"/>
</dbReference>
<feature type="repeat" description="WD" evidence="10">
    <location>
        <begin position="175"/>
        <end position="206"/>
    </location>
</feature>
<protein>
    <recommendedName>
        <fullName evidence="11">Protein HIR</fullName>
    </recommendedName>
</protein>
<evidence type="ECO:0000256" key="12">
    <source>
        <dbReference type="SAM" id="MobiDB-lite"/>
    </source>
</evidence>
<evidence type="ECO:0000313" key="16">
    <source>
        <dbReference type="Proteomes" id="UP000006968"/>
    </source>
</evidence>
<dbReference type="InterPro" id="IPR055410">
    <property type="entry name" value="Beta-prop_CAF1B_HIR1"/>
</dbReference>